<keyword evidence="2" id="KW-1185">Reference proteome</keyword>
<dbReference type="Pfam" id="PF02423">
    <property type="entry name" value="OCD_Mu_crystall"/>
    <property type="match status" value="1"/>
</dbReference>
<dbReference type="InterPro" id="IPR023401">
    <property type="entry name" value="ODC_N"/>
</dbReference>
<accession>A0ABY6Z987</accession>
<sequence length="310" mass="33718">MDEHELMLSVKAAFQTLRATIQPPMRVKVSVRDTSLAPGDAEAMVLLPGFVSDIPAYTVKVHSKYPQNTKRGEPAIQGVIQLFDSAEGRLQAIIDSPLITAHRTAAASAVATDILAKPASKRLAVIGAGVQGDMHYEYVKRIRPIEDVVVFDVRPEAARDFCNRHAQDPVRWSPATNVADAVRAADIIVTATWSTEPFLYPDMVTPGVHIITLGPDEKGKVEVSQELIETSLLVCDDEQLCRDMGALNTFTSGSLTPVTLTSLLNGDEVGRKSNDDITIFGSVGLPFQDLVAAWHVYQRALDTGLGQRLF</sequence>
<dbReference type="EMBL" id="CP104064">
    <property type="protein sequence ID" value="WAH38819.1"/>
    <property type="molecule type" value="Genomic_DNA"/>
</dbReference>
<dbReference type="Proteomes" id="UP001164803">
    <property type="component" value="Chromosome"/>
</dbReference>
<reference evidence="1" key="1">
    <citation type="submission" date="2022-08" db="EMBL/GenBank/DDBJ databases">
        <title>Alicyclobacillus dauci DSM2870, complete genome.</title>
        <authorList>
            <person name="Wang Q."/>
            <person name="Cai R."/>
            <person name="Wang Z."/>
        </authorList>
    </citation>
    <scope>NUCLEOTIDE SEQUENCE</scope>
    <source>
        <strain evidence="1">DSM 28700</strain>
    </source>
</reference>
<dbReference type="InterPro" id="IPR036291">
    <property type="entry name" value="NAD(P)-bd_dom_sf"/>
</dbReference>
<dbReference type="Gene3D" id="3.40.50.720">
    <property type="entry name" value="NAD(P)-binding Rossmann-like Domain"/>
    <property type="match status" value="1"/>
</dbReference>
<protein>
    <submittedName>
        <fullName evidence="1">Ornithine cyclodeaminase family protein</fullName>
    </submittedName>
</protein>
<name>A0ABY6Z987_9BACL</name>
<dbReference type="PANTHER" id="PTHR13812">
    <property type="entry name" value="KETIMINE REDUCTASE MU-CRYSTALLIN"/>
    <property type="match status" value="1"/>
</dbReference>
<organism evidence="1 2">
    <name type="scientific">Alicyclobacillus dauci</name>
    <dbReference type="NCBI Taxonomy" id="1475485"/>
    <lineage>
        <taxon>Bacteria</taxon>
        <taxon>Bacillati</taxon>
        <taxon>Bacillota</taxon>
        <taxon>Bacilli</taxon>
        <taxon>Bacillales</taxon>
        <taxon>Alicyclobacillaceae</taxon>
        <taxon>Alicyclobacillus</taxon>
    </lineage>
</organism>
<dbReference type="Gene3D" id="3.30.1780.10">
    <property type="entry name" value="ornithine cyclodeaminase, domain 1"/>
    <property type="match status" value="1"/>
</dbReference>
<gene>
    <name evidence="1" type="ORF">NZD86_10235</name>
</gene>
<dbReference type="PANTHER" id="PTHR13812:SF19">
    <property type="entry name" value="KETIMINE REDUCTASE MU-CRYSTALLIN"/>
    <property type="match status" value="1"/>
</dbReference>
<proteinExistence type="predicted"/>
<evidence type="ECO:0000313" key="1">
    <source>
        <dbReference type="EMBL" id="WAH38819.1"/>
    </source>
</evidence>
<evidence type="ECO:0000313" key="2">
    <source>
        <dbReference type="Proteomes" id="UP001164803"/>
    </source>
</evidence>
<dbReference type="SUPFAM" id="SSF51735">
    <property type="entry name" value="NAD(P)-binding Rossmann-fold domains"/>
    <property type="match status" value="1"/>
</dbReference>
<dbReference type="PIRSF" id="PIRSF001439">
    <property type="entry name" value="CryM"/>
    <property type="match status" value="1"/>
</dbReference>
<dbReference type="InterPro" id="IPR003462">
    <property type="entry name" value="ODC_Mu_crystall"/>
</dbReference>
<dbReference type="RefSeq" id="WP_268046411.1">
    <property type="nucleotide sequence ID" value="NZ_CP104064.1"/>
</dbReference>